<evidence type="ECO:0000256" key="1">
    <source>
        <dbReference type="SAM" id="MobiDB-lite"/>
    </source>
</evidence>
<gene>
    <name evidence="2" type="ORF">LSALG_LOCUS9452</name>
</gene>
<feature type="region of interest" description="Disordered" evidence="1">
    <location>
        <begin position="315"/>
        <end position="334"/>
    </location>
</feature>
<evidence type="ECO:0000313" key="3">
    <source>
        <dbReference type="Proteomes" id="UP001177003"/>
    </source>
</evidence>
<feature type="region of interest" description="Disordered" evidence="1">
    <location>
        <begin position="277"/>
        <end position="301"/>
    </location>
</feature>
<dbReference type="EMBL" id="OX465077">
    <property type="protein sequence ID" value="CAI9269058.1"/>
    <property type="molecule type" value="Genomic_DNA"/>
</dbReference>
<organism evidence="2 3">
    <name type="scientific">Lactuca saligna</name>
    <name type="common">Willowleaf lettuce</name>
    <dbReference type="NCBI Taxonomy" id="75948"/>
    <lineage>
        <taxon>Eukaryota</taxon>
        <taxon>Viridiplantae</taxon>
        <taxon>Streptophyta</taxon>
        <taxon>Embryophyta</taxon>
        <taxon>Tracheophyta</taxon>
        <taxon>Spermatophyta</taxon>
        <taxon>Magnoliopsida</taxon>
        <taxon>eudicotyledons</taxon>
        <taxon>Gunneridae</taxon>
        <taxon>Pentapetalae</taxon>
        <taxon>asterids</taxon>
        <taxon>campanulids</taxon>
        <taxon>Asterales</taxon>
        <taxon>Asteraceae</taxon>
        <taxon>Cichorioideae</taxon>
        <taxon>Cichorieae</taxon>
        <taxon>Lactucinae</taxon>
        <taxon>Lactuca</taxon>
    </lineage>
</organism>
<dbReference type="AlphaFoldDB" id="A0AA35YDQ1"/>
<name>A0AA35YDQ1_LACSI</name>
<sequence>MSPSWRRRGKMAVFFSIVDGAESSLSIDEVLRKRYQGKLEYREVDLVDRLPPPHRMNQLALTAAPSISPTGSSASEENPLHTRPISIGMPLCSTRPCEPVTGTPIATKRIQTRCRASEQPVASTFSFIPVPGVPFVPPNFSLVKGSSGLGQVSVSLCGVSGDSSTRSSVFVPSWDLHNDSQLSVRANALEFSHHCNIRIPSHAFPPATVGDMEAMNFTNAISLIQHAAFVAEVESVQKTYVGAGGRDVGVGATSVGRLLSGTPKSAVGHEVVPVFEVDAGGGNEGGEDDGDHSVGSNVGDGNECEVVVVGSEVAGDGNDVVEDAPASCATPPRA</sequence>
<reference evidence="2" key="1">
    <citation type="submission" date="2023-04" db="EMBL/GenBank/DDBJ databases">
        <authorList>
            <person name="Vijverberg K."/>
            <person name="Xiong W."/>
            <person name="Schranz E."/>
        </authorList>
    </citation>
    <scope>NUCLEOTIDE SEQUENCE</scope>
</reference>
<keyword evidence="3" id="KW-1185">Reference proteome</keyword>
<accession>A0AA35YDQ1</accession>
<dbReference type="Proteomes" id="UP001177003">
    <property type="component" value="Chromosome 1"/>
</dbReference>
<proteinExistence type="predicted"/>
<protein>
    <submittedName>
        <fullName evidence="2">Uncharacterized protein</fullName>
    </submittedName>
</protein>
<evidence type="ECO:0000313" key="2">
    <source>
        <dbReference type="EMBL" id="CAI9269058.1"/>
    </source>
</evidence>